<dbReference type="PANTHER" id="PTHR43046:SF14">
    <property type="entry name" value="MUTT_NUDIX FAMILY PROTEIN"/>
    <property type="match status" value="1"/>
</dbReference>
<keyword evidence="2" id="KW-0378">Hydrolase</keyword>
<evidence type="ECO:0000256" key="1">
    <source>
        <dbReference type="ARBA" id="ARBA00001946"/>
    </source>
</evidence>
<evidence type="ECO:0000313" key="4">
    <source>
        <dbReference type="Proteomes" id="UP000189761"/>
    </source>
</evidence>
<dbReference type="CDD" id="cd04688">
    <property type="entry name" value="NUDIX_Hydrolase"/>
    <property type="match status" value="1"/>
</dbReference>
<evidence type="ECO:0000313" key="3">
    <source>
        <dbReference type="EMBL" id="OOP70337.1"/>
    </source>
</evidence>
<proteinExistence type="predicted"/>
<evidence type="ECO:0000256" key="2">
    <source>
        <dbReference type="ARBA" id="ARBA00022801"/>
    </source>
</evidence>
<protein>
    <submittedName>
        <fullName evidence="3">DNA mismatch repair protein MutT</fullName>
    </submittedName>
</protein>
<dbReference type="RefSeq" id="WP_078109135.1">
    <property type="nucleotide sequence ID" value="NZ_BOQX01000013.1"/>
</dbReference>
<name>A0A8E2IBU3_9BACI</name>
<dbReference type="Gene3D" id="3.90.79.10">
    <property type="entry name" value="Nucleoside Triphosphate Pyrophosphohydrolase"/>
    <property type="match status" value="1"/>
</dbReference>
<dbReference type="PROSITE" id="PS51462">
    <property type="entry name" value="NUDIX"/>
    <property type="match status" value="1"/>
</dbReference>
<dbReference type="Proteomes" id="UP000189761">
    <property type="component" value="Unassembled WGS sequence"/>
</dbReference>
<dbReference type="PANTHER" id="PTHR43046">
    <property type="entry name" value="GDP-MANNOSE MANNOSYL HYDROLASE"/>
    <property type="match status" value="1"/>
</dbReference>
<dbReference type="GO" id="GO:0016787">
    <property type="term" value="F:hydrolase activity"/>
    <property type="evidence" value="ECO:0007669"/>
    <property type="project" value="UniProtKB-KW"/>
</dbReference>
<dbReference type="Pfam" id="PF00293">
    <property type="entry name" value="NUDIX"/>
    <property type="match status" value="1"/>
</dbReference>
<sequence length="142" mass="16547">MVPRANALGLLRKDDQILLEEQKGVHSKGIGYFYRPIGGTIELGERSYETLIREYKEELDVEIAIKRYIHCLENIYEINGRIGHEITQIYEVEFKDELLYKKDTFQVVEGSRITQAKWISLGDIESLILYPNGLQELIKQIM</sequence>
<dbReference type="InterPro" id="IPR000086">
    <property type="entry name" value="NUDIX_hydrolase_dom"/>
</dbReference>
<accession>A0A8E2IBU3</accession>
<organism evidence="3 4">
    <name type="scientific">Heyndrickxia oleronia</name>
    <dbReference type="NCBI Taxonomy" id="38875"/>
    <lineage>
        <taxon>Bacteria</taxon>
        <taxon>Bacillati</taxon>
        <taxon>Bacillota</taxon>
        <taxon>Bacilli</taxon>
        <taxon>Bacillales</taxon>
        <taxon>Bacillaceae</taxon>
        <taxon>Heyndrickxia</taxon>
    </lineage>
</organism>
<reference evidence="3 4" key="1">
    <citation type="submission" date="2017-01" db="EMBL/GenBank/DDBJ databases">
        <title>Draft genome sequence of Bacillus oleronius.</title>
        <authorList>
            <person name="Allam M."/>
        </authorList>
    </citation>
    <scope>NUCLEOTIDE SEQUENCE [LARGE SCALE GENOMIC DNA]</scope>
    <source>
        <strain evidence="3 4">DSM 9356</strain>
    </source>
</reference>
<comment type="cofactor">
    <cofactor evidence="1">
        <name>Mg(2+)</name>
        <dbReference type="ChEBI" id="CHEBI:18420"/>
    </cofactor>
</comment>
<gene>
    <name evidence="3" type="ORF">BWZ43_00445</name>
</gene>
<dbReference type="EMBL" id="MTLA01000004">
    <property type="protein sequence ID" value="OOP70337.1"/>
    <property type="molecule type" value="Genomic_DNA"/>
</dbReference>
<dbReference type="SUPFAM" id="SSF55811">
    <property type="entry name" value="Nudix"/>
    <property type="match status" value="1"/>
</dbReference>
<dbReference type="AlphaFoldDB" id="A0A8E2IBU3"/>
<dbReference type="GeneID" id="79870566"/>
<keyword evidence="4" id="KW-1185">Reference proteome</keyword>
<comment type="caution">
    <text evidence="3">The sequence shown here is derived from an EMBL/GenBank/DDBJ whole genome shotgun (WGS) entry which is preliminary data.</text>
</comment>
<dbReference type="InterPro" id="IPR015797">
    <property type="entry name" value="NUDIX_hydrolase-like_dom_sf"/>
</dbReference>